<protein>
    <recommendedName>
        <fullName evidence="4">RNA polymerase II-associated protein 3</fullName>
    </recommendedName>
</protein>
<keyword evidence="1" id="KW-0677">Repeat</keyword>
<reference evidence="7" key="1">
    <citation type="submission" date="2020-11" db="EMBL/GenBank/DDBJ databases">
        <authorList>
            <person name="Tran Van P."/>
        </authorList>
    </citation>
    <scope>NUCLEOTIDE SEQUENCE</scope>
</reference>
<evidence type="ECO:0000313" key="8">
    <source>
        <dbReference type="Proteomes" id="UP000759131"/>
    </source>
</evidence>
<organism evidence="7">
    <name type="scientific">Medioppia subpectinata</name>
    <dbReference type="NCBI Taxonomy" id="1979941"/>
    <lineage>
        <taxon>Eukaryota</taxon>
        <taxon>Metazoa</taxon>
        <taxon>Ecdysozoa</taxon>
        <taxon>Arthropoda</taxon>
        <taxon>Chelicerata</taxon>
        <taxon>Arachnida</taxon>
        <taxon>Acari</taxon>
        <taxon>Acariformes</taxon>
        <taxon>Sarcoptiformes</taxon>
        <taxon>Oribatida</taxon>
        <taxon>Brachypylina</taxon>
        <taxon>Oppioidea</taxon>
        <taxon>Oppiidae</taxon>
        <taxon>Medioppia</taxon>
    </lineage>
</organism>
<name>A0A7R9LAM9_9ACAR</name>
<dbReference type="Proteomes" id="UP000759131">
    <property type="component" value="Unassembled WGS sequence"/>
</dbReference>
<dbReference type="SMART" id="SM00028">
    <property type="entry name" value="TPR"/>
    <property type="match status" value="3"/>
</dbReference>
<dbReference type="Gene3D" id="1.25.40.10">
    <property type="entry name" value="Tetratricopeptide repeat domain"/>
    <property type="match status" value="1"/>
</dbReference>
<dbReference type="SUPFAM" id="SSF48452">
    <property type="entry name" value="TPR-like"/>
    <property type="match status" value="1"/>
</dbReference>
<evidence type="ECO:0000256" key="4">
    <source>
        <dbReference type="ARBA" id="ARBA00040133"/>
    </source>
</evidence>
<dbReference type="InterPro" id="IPR025986">
    <property type="entry name" value="RPAP3-like_C"/>
</dbReference>
<evidence type="ECO:0000259" key="6">
    <source>
        <dbReference type="Pfam" id="PF13877"/>
    </source>
</evidence>
<evidence type="ECO:0000256" key="5">
    <source>
        <dbReference type="PROSITE-ProRule" id="PRU00339"/>
    </source>
</evidence>
<dbReference type="AlphaFoldDB" id="A0A7R9LAM9"/>
<evidence type="ECO:0000256" key="2">
    <source>
        <dbReference type="ARBA" id="ARBA00022803"/>
    </source>
</evidence>
<evidence type="ECO:0000256" key="1">
    <source>
        <dbReference type="ARBA" id="ARBA00022737"/>
    </source>
</evidence>
<accession>A0A7R9LAM9</accession>
<dbReference type="InterPro" id="IPR051966">
    <property type="entry name" value="RPAP3"/>
</dbReference>
<dbReference type="PROSITE" id="PS50005">
    <property type="entry name" value="TPR"/>
    <property type="match status" value="2"/>
</dbReference>
<dbReference type="GO" id="GO:0101031">
    <property type="term" value="C:protein folding chaperone complex"/>
    <property type="evidence" value="ECO:0007669"/>
    <property type="project" value="TreeGrafter"/>
</dbReference>
<dbReference type="Pfam" id="PF13181">
    <property type="entry name" value="TPR_8"/>
    <property type="match status" value="1"/>
</dbReference>
<dbReference type="InterPro" id="IPR011990">
    <property type="entry name" value="TPR-like_helical_dom_sf"/>
</dbReference>
<comment type="similarity">
    <text evidence="3">Belongs to the RPAP3 family.</text>
</comment>
<dbReference type="OrthoDB" id="2942533at2759"/>
<dbReference type="Pfam" id="PF13877">
    <property type="entry name" value="RPAP3_C"/>
    <property type="match status" value="1"/>
</dbReference>
<feature type="repeat" description="TPR" evidence="5">
    <location>
        <begin position="15"/>
        <end position="48"/>
    </location>
</feature>
<dbReference type="PANTHER" id="PTHR46423">
    <property type="entry name" value="RNA POLYMERASE II-ASSOCIATED PROTEIN 3"/>
    <property type="match status" value="1"/>
</dbReference>
<sequence length="253" mass="29340">MNELRDELIDRKRLADDQKEIGNKHFKSGHIEESIKCYTNAIQLYESNPVFYCNRSMAYLKKGLPLEAHRDCDLALNIDNNCIKALYRRGLSRRQLFRYSLALDDFRRVLTLDADNSDAKRELAATQRLIQSKAIVDIKAIDKPLELQSKTPLTKVAICCDKKSCEFVVQLPESVPKTYYQFECDWRQLIGPNSQQLRLNYLEMIGAEDIQRVLSSTLEPQMISDLLNTICHSNDCQLIYNVLHQMSETPRFD</sequence>
<gene>
    <name evidence="7" type="ORF">OSB1V03_LOCUS17265</name>
</gene>
<dbReference type="EMBL" id="CAJPIZ010020501">
    <property type="protein sequence ID" value="CAG2117312.1"/>
    <property type="molecule type" value="Genomic_DNA"/>
</dbReference>
<dbReference type="InterPro" id="IPR019734">
    <property type="entry name" value="TPR_rpt"/>
</dbReference>
<dbReference type="EMBL" id="OC875076">
    <property type="protein sequence ID" value="CAD7638165.1"/>
    <property type="molecule type" value="Genomic_DNA"/>
</dbReference>
<keyword evidence="8" id="KW-1185">Reference proteome</keyword>
<proteinExistence type="inferred from homology"/>
<dbReference type="Pfam" id="PF13414">
    <property type="entry name" value="TPR_11"/>
    <property type="match status" value="1"/>
</dbReference>
<keyword evidence="2 5" id="KW-0802">TPR repeat</keyword>
<feature type="repeat" description="TPR" evidence="5">
    <location>
        <begin position="83"/>
        <end position="116"/>
    </location>
</feature>
<feature type="non-terminal residue" evidence="7">
    <location>
        <position position="253"/>
    </location>
</feature>
<evidence type="ECO:0000256" key="3">
    <source>
        <dbReference type="ARBA" id="ARBA00038275"/>
    </source>
</evidence>
<feature type="domain" description="RNA-polymerase II-associated protein 3-like C-terminal" evidence="6">
    <location>
        <begin position="176"/>
        <end position="253"/>
    </location>
</feature>
<evidence type="ECO:0000313" key="7">
    <source>
        <dbReference type="EMBL" id="CAD7638165.1"/>
    </source>
</evidence>
<dbReference type="PANTHER" id="PTHR46423:SF1">
    <property type="entry name" value="RNA POLYMERASE II-ASSOCIATED PROTEIN 3"/>
    <property type="match status" value="1"/>
</dbReference>